<dbReference type="InterPro" id="IPR053139">
    <property type="entry name" value="Surface_bspA-like"/>
</dbReference>
<name>G0EKS0_BRAIP</name>
<dbReference type="Pfam" id="PF13306">
    <property type="entry name" value="LRR_5"/>
    <property type="match status" value="1"/>
</dbReference>
<dbReference type="Proteomes" id="UP000008522">
    <property type="component" value="Chromosome"/>
</dbReference>
<feature type="signal peptide" evidence="1">
    <location>
        <begin position="1"/>
        <end position="23"/>
    </location>
</feature>
<keyword evidence="1" id="KW-0732">Signal</keyword>
<keyword evidence="3" id="KW-1185">Reference proteome</keyword>
<dbReference type="AlphaFoldDB" id="G0EKS0"/>
<reference evidence="2 3" key="1">
    <citation type="journal article" date="2011" name="BMC Genomics">
        <title>Complete genome sequence of Brachyspira intermedia reveals unique genomic features in Brachyspira species and phage-mediated horizontal gene transfer.</title>
        <authorList>
            <person name="Hafstrom T."/>
            <person name="Jansson D.S."/>
            <person name="Segerman B."/>
        </authorList>
    </citation>
    <scope>NUCLEOTIDE SEQUENCE [LARGE SCALE GENOMIC DNA]</scope>
    <source>
        <strain evidence="3">ATCC 51140 / PWS/A</strain>
    </source>
</reference>
<dbReference type="PATRIC" id="fig|1045858.4.peg.750"/>
<accession>G0EKS0</accession>
<evidence type="ECO:0008006" key="4">
    <source>
        <dbReference type="Google" id="ProtNLM"/>
    </source>
</evidence>
<protein>
    <recommendedName>
        <fullName evidence="4">Surface antigen BspA like protein</fullName>
    </recommendedName>
</protein>
<dbReference type="InterPro" id="IPR026906">
    <property type="entry name" value="LRR_5"/>
</dbReference>
<dbReference type="PANTHER" id="PTHR45661:SF3">
    <property type="entry name" value="IG-LIKE DOMAIN-CONTAINING PROTEIN"/>
    <property type="match status" value="1"/>
</dbReference>
<dbReference type="PROSITE" id="PS51257">
    <property type="entry name" value="PROKAR_LIPOPROTEIN"/>
    <property type="match status" value="1"/>
</dbReference>
<evidence type="ECO:0000313" key="3">
    <source>
        <dbReference type="Proteomes" id="UP000008522"/>
    </source>
</evidence>
<sequence>MERVMIKKILLVLVSVLVFVSCSNNTTSPDSSNNGDNSGVTPPIDNEEQELIKKYGIDISQEDAVISQKIEENLRAYFAEKNSYRVILTGTPRSYKESLSSLIAKVASGFQNIDNIDIDIRYINFQGDTISGDMFSGPTDNGNITFNFIFPENKIKTIGDKAFSFLSNLKEITIPASVTKIGVEAFRNCDNLVKLNLKNGLEVIDNMAFLQVPFLSEVIIPDSVKTIGDQAFANDTIQKLQLSSSLETIGSDAFMNLEIEELIIPASVKTIGNQAFAYSFTALKRVIYYGDSPNIINYTGNVFEGCFSLSTLIIPNAENDKDPKWETFLGGSFTDIRKQ</sequence>
<dbReference type="PANTHER" id="PTHR45661">
    <property type="entry name" value="SURFACE ANTIGEN"/>
    <property type="match status" value="1"/>
</dbReference>
<gene>
    <name evidence="2" type="ordered locus">Bint_0749</name>
</gene>
<feature type="chain" id="PRO_5003398779" description="Surface antigen BspA like protein" evidence="1">
    <location>
        <begin position="24"/>
        <end position="339"/>
    </location>
</feature>
<dbReference type="eggNOG" id="COG5263">
    <property type="taxonomic scope" value="Bacteria"/>
</dbReference>
<dbReference type="InterPro" id="IPR032675">
    <property type="entry name" value="LRR_dom_sf"/>
</dbReference>
<organism evidence="2 3">
    <name type="scientific">Brachyspira intermedia (strain ATCC 51140 / PWS/A)</name>
    <name type="common">Serpulina intermedia</name>
    <dbReference type="NCBI Taxonomy" id="1045858"/>
    <lineage>
        <taxon>Bacteria</taxon>
        <taxon>Pseudomonadati</taxon>
        <taxon>Spirochaetota</taxon>
        <taxon>Spirochaetia</taxon>
        <taxon>Brachyspirales</taxon>
        <taxon>Brachyspiraceae</taxon>
        <taxon>Brachyspira</taxon>
    </lineage>
</organism>
<dbReference type="EMBL" id="CP002874">
    <property type="protein sequence ID" value="AEM21378.1"/>
    <property type="molecule type" value="Genomic_DNA"/>
</dbReference>
<dbReference type="Gene3D" id="3.80.10.10">
    <property type="entry name" value="Ribonuclease Inhibitor"/>
    <property type="match status" value="2"/>
</dbReference>
<evidence type="ECO:0000256" key="1">
    <source>
        <dbReference type="SAM" id="SignalP"/>
    </source>
</evidence>
<dbReference type="SUPFAM" id="SSF52058">
    <property type="entry name" value="L domain-like"/>
    <property type="match status" value="1"/>
</dbReference>
<proteinExistence type="predicted"/>
<dbReference type="KEGG" id="bip:Bint_0749"/>
<dbReference type="HOGENOM" id="CLU_069547_0_0_12"/>
<evidence type="ECO:0000313" key="2">
    <source>
        <dbReference type="EMBL" id="AEM21378.1"/>
    </source>
</evidence>